<protein>
    <submittedName>
        <fullName evidence="4">Helix-turn-helix domain-containing protein</fullName>
    </submittedName>
</protein>
<name>A0ABS7RXP8_9ENTR</name>
<dbReference type="InterPro" id="IPR005471">
    <property type="entry name" value="Tscrpt_reg_IclR_N"/>
</dbReference>
<dbReference type="EMBL" id="JADMNK010000003">
    <property type="protein sequence ID" value="MBZ0057783.1"/>
    <property type="molecule type" value="Genomic_DNA"/>
</dbReference>
<keyword evidence="1" id="KW-0805">Transcription regulation</keyword>
<keyword evidence="2" id="KW-0804">Transcription</keyword>
<gene>
    <name evidence="4" type="ORF">ITX56_08105</name>
</gene>
<dbReference type="PROSITE" id="PS51077">
    <property type="entry name" value="HTH_ICLR"/>
    <property type="match status" value="1"/>
</dbReference>
<dbReference type="Proteomes" id="UP000706580">
    <property type="component" value="Unassembled WGS sequence"/>
</dbReference>
<dbReference type="Gene3D" id="3.30.450.40">
    <property type="match status" value="1"/>
</dbReference>
<evidence type="ECO:0000256" key="2">
    <source>
        <dbReference type="ARBA" id="ARBA00023163"/>
    </source>
</evidence>
<accession>A0ABS7RXP8</accession>
<dbReference type="InterPro" id="IPR036388">
    <property type="entry name" value="WH-like_DNA-bd_sf"/>
</dbReference>
<dbReference type="PANTHER" id="PTHR30136:SF34">
    <property type="entry name" value="TRANSCRIPTIONAL REGULATOR"/>
    <property type="match status" value="1"/>
</dbReference>
<feature type="domain" description="HTH iclR-type" evidence="3">
    <location>
        <begin position="2"/>
        <end position="63"/>
    </location>
</feature>
<comment type="caution">
    <text evidence="4">The sequence shown here is derived from an EMBL/GenBank/DDBJ whole genome shotgun (WGS) entry which is preliminary data.</text>
</comment>
<evidence type="ECO:0000256" key="1">
    <source>
        <dbReference type="ARBA" id="ARBA00023015"/>
    </source>
</evidence>
<proteinExistence type="predicted"/>
<organism evidence="4 5">
    <name type="scientific">Leclercia barmai</name>
    <dbReference type="NCBI Taxonomy" id="2785629"/>
    <lineage>
        <taxon>Bacteria</taxon>
        <taxon>Pseudomonadati</taxon>
        <taxon>Pseudomonadota</taxon>
        <taxon>Gammaproteobacteria</taxon>
        <taxon>Enterobacterales</taxon>
        <taxon>Enterobacteriaceae</taxon>
        <taxon>Leclercia</taxon>
    </lineage>
</organism>
<dbReference type="Pfam" id="PF09339">
    <property type="entry name" value="HTH_IclR"/>
    <property type="match status" value="1"/>
</dbReference>
<dbReference type="PANTHER" id="PTHR30136">
    <property type="entry name" value="HELIX-TURN-HELIX TRANSCRIPTIONAL REGULATOR, ICLR FAMILY"/>
    <property type="match status" value="1"/>
</dbReference>
<evidence type="ECO:0000313" key="4">
    <source>
        <dbReference type="EMBL" id="MBZ0057783.1"/>
    </source>
</evidence>
<dbReference type="InterPro" id="IPR029016">
    <property type="entry name" value="GAF-like_dom_sf"/>
</dbReference>
<dbReference type="RefSeq" id="WP_139564150.1">
    <property type="nucleotide sequence ID" value="NZ_JADMNK010000003.1"/>
</dbReference>
<dbReference type="SUPFAM" id="SSF46785">
    <property type="entry name" value="Winged helix' DNA-binding domain"/>
    <property type="match status" value="1"/>
</dbReference>
<dbReference type="SUPFAM" id="SSF55781">
    <property type="entry name" value="GAF domain-like"/>
    <property type="match status" value="1"/>
</dbReference>
<keyword evidence="5" id="KW-1185">Reference proteome</keyword>
<dbReference type="SMART" id="SM00346">
    <property type="entry name" value="HTH_ICLR"/>
    <property type="match status" value="1"/>
</dbReference>
<sequence length="231" mass="25512">MNSTVFDAFRCLNLLATGNRAFGIREIGREMGLDPAKVSRLMQTLLALEMVQQDARRKYSLGMGIHRLSANAIHNSAFYTAVLEMLEETGSHSVSIVVGVLSGKNVVYLIHTRGGKSIARAIGNYESFPVHDSVIGIKLLSAMSDEEIVARLGVHDYQLLRRDIEEARRHQVFGKTFNETDYRMACIIPGMQAAIALSNIQGDKLDIDKLRHFLISAARKISGSALPALQQ</sequence>
<dbReference type="InterPro" id="IPR036390">
    <property type="entry name" value="WH_DNA-bd_sf"/>
</dbReference>
<reference evidence="4 5" key="1">
    <citation type="submission" date="2020-11" db="EMBL/GenBank/DDBJ databases">
        <title>Draft Genome of Enterobacter sp. strain EMC7.</title>
        <authorList>
            <person name="Barman P."/>
            <person name="Sinha S."/>
            <person name="Sen S."/>
            <person name="Chakraborty R."/>
        </authorList>
    </citation>
    <scope>NUCLEOTIDE SEQUENCE [LARGE SCALE GENOMIC DNA]</scope>
    <source>
        <strain evidence="4 5">EMC7</strain>
    </source>
</reference>
<evidence type="ECO:0000259" key="3">
    <source>
        <dbReference type="PROSITE" id="PS51077"/>
    </source>
</evidence>
<dbReference type="Gene3D" id="1.10.10.10">
    <property type="entry name" value="Winged helix-like DNA-binding domain superfamily/Winged helix DNA-binding domain"/>
    <property type="match status" value="1"/>
</dbReference>
<dbReference type="InterPro" id="IPR050707">
    <property type="entry name" value="HTH_MetabolicPath_Reg"/>
</dbReference>
<evidence type="ECO:0000313" key="5">
    <source>
        <dbReference type="Proteomes" id="UP000706580"/>
    </source>
</evidence>